<protein>
    <submittedName>
        <fullName evidence="1">Uncharacterized protein</fullName>
    </submittedName>
</protein>
<comment type="caution">
    <text evidence="1">The sequence shown here is derived from an EMBL/GenBank/DDBJ whole genome shotgun (WGS) entry which is preliminary data.</text>
</comment>
<evidence type="ECO:0000313" key="1">
    <source>
        <dbReference type="EMBL" id="CAH1205092.1"/>
    </source>
</evidence>
<accession>A0ABM9C8Q3</accession>
<proteinExistence type="predicted"/>
<sequence>MQKAGQILPGYKLHCGNVWTSGRCCLQIYLIISEIGLNLETKADATAPTVPKFPPLRLPGQYLPCIIPIYRPLGVAAVVRPAAHVTVLAGLLQHVGSKCCPGIWASLRECLDFWPLLRLDFFIGPLCSGGNPTLAYASDASFPTESFQADAIAPTVPKFPPLRTPGQHLLYIIPILPAAWGGSRSWARSARNRAGGPIAACSEQMLPGCISFTAGIFGLSAAVKVGFLDLNRCAAVEIQP</sequence>
<dbReference type="Proteomes" id="UP000838324">
    <property type="component" value="Unassembled WGS sequence"/>
</dbReference>
<evidence type="ECO:0000313" key="2">
    <source>
        <dbReference type="Proteomes" id="UP000838324"/>
    </source>
</evidence>
<gene>
    <name evidence="1" type="ORF">PAECIP111892_02625</name>
</gene>
<organism evidence="1 2">
    <name type="scientific">Paenibacillus auburnensis</name>
    <dbReference type="NCBI Taxonomy" id="2905649"/>
    <lineage>
        <taxon>Bacteria</taxon>
        <taxon>Bacillati</taxon>
        <taxon>Bacillota</taxon>
        <taxon>Bacilli</taxon>
        <taxon>Bacillales</taxon>
        <taxon>Paenibacillaceae</taxon>
        <taxon>Paenibacillus</taxon>
    </lineage>
</organism>
<reference evidence="1" key="1">
    <citation type="submission" date="2022-01" db="EMBL/GenBank/DDBJ databases">
        <authorList>
            <person name="Criscuolo A."/>
        </authorList>
    </citation>
    <scope>NUCLEOTIDE SEQUENCE</scope>
    <source>
        <strain evidence="1">CIP111892</strain>
    </source>
</reference>
<keyword evidence="2" id="KW-1185">Reference proteome</keyword>
<name>A0ABM9C8Q3_9BACL</name>
<dbReference type="EMBL" id="CAKMMG010000002">
    <property type="protein sequence ID" value="CAH1205092.1"/>
    <property type="molecule type" value="Genomic_DNA"/>
</dbReference>